<proteinExistence type="predicted"/>
<dbReference type="VEuPathDB" id="FungiDB:MSYG_4175"/>
<dbReference type="EMBL" id="LT671827">
    <property type="protein sequence ID" value="SHO79825.1"/>
    <property type="molecule type" value="Genomic_DNA"/>
</dbReference>
<gene>
    <name evidence="1" type="ORF">MSYG_4175</name>
</gene>
<sequence>MSQINVAELCSMTQRSCHIRPLYESSFLLLGAVRIWAWQIETWCIGVKHMAVSIKSHQHHGSKREHAQLDMKNVLPTSFTWPDIDRATALMYEPNELQIRAKATKRVKRTTLDTHNAGFPLESHCSSMGPQRPSACAPILQMETTPLRHDMDTLIEPVELPLCSTPPEIHASFTQPPSDQPDFPSRLKGVIALRTVEPPVKRTKLPLRTSAKRKCLLDRNIGYTDAAWATRIESARTQHMLPGHWYHAWLMKWPVGLADRLGICTSKELLPLWRQTVEMHVHTLDCHYRTLTELAREAWAQRQVVSPVETTSQVEDPWPAEEYSSEVARGQEPKQNECEPLPWTSLGQTYMDWPEDMQEQSFSSANTSIVQAARWQSPRLPRMSSELLVKTTTNTSVGSLPCWSADADDSFATQARGLDGTELS</sequence>
<evidence type="ECO:0000313" key="1">
    <source>
        <dbReference type="EMBL" id="SHO79825.1"/>
    </source>
</evidence>
<dbReference type="Proteomes" id="UP000186303">
    <property type="component" value="Chromosome 7"/>
</dbReference>
<name>A0A1M8ABF8_MALS4</name>
<dbReference type="AlphaFoldDB" id="A0A1M8ABF8"/>
<keyword evidence="2" id="KW-1185">Reference proteome</keyword>
<accession>A0A1M8ABF8</accession>
<organism evidence="1 2">
    <name type="scientific">Malassezia sympodialis (strain ATCC 42132)</name>
    <name type="common">Atopic eczema-associated yeast</name>
    <dbReference type="NCBI Taxonomy" id="1230383"/>
    <lineage>
        <taxon>Eukaryota</taxon>
        <taxon>Fungi</taxon>
        <taxon>Dikarya</taxon>
        <taxon>Basidiomycota</taxon>
        <taxon>Ustilaginomycotina</taxon>
        <taxon>Malasseziomycetes</taxon>
        <taxon>Malasseziales</taxon>
        <taxon>Malasseziaceae</taxon>
        <taxon>Malassezia</taxon>
    </lineage>
</organism>
<protein>
    <submittedName>
        <fullName evidence="1">Uncharacterized protein</fullName>
    </submittedName>
</protein>
<evidence type="ECO:0000313" key="2">
    <source>
        <dbReference type="Proteomes" id="UP000186303"/>
    </source>
</evidence>
<reference evidence="2" key="1">
    <citation type="journal article" date="2017" name="Nucleic Acids Res.">
        <title>Proteogenomics produces comprehensive and highly accurate protein-coding gene annotation in a complete genome assembly of Malassezia sympodialis.</title>
        <authorList>
            <person name="Zhu Y."/>
            <person name="Engstroem P.G."/>
            <person name="Tellgren-Roth C."/>
            <person name="Baudo C.D."/>
            <person name="Kennell J.C."/>
            <person name="Sun S."/>
            <person name="Billmyre R.B."/>
            <person name="Schroeder M.S."/>
            <person name="Andersson A."/>
            <person name="Holm T."/>
            <person name="Sigurgeirsson B."/>
            <person name="Wu G."/>
            <person name="Sankaranarayanan S.R."/>
            <person name="Siddharthan R."/>
            <person name="Sanyal K."/>
            <person name="Lundeberg J."/>
            <person name="Nystedt B."/>
            <person name="Boekhout T."/>
            <person name="Dawson T.L. Jr."/>
            <person name="Heitman J."/>
            <person name="Scheynius A."/>
            <person name="Lehtioe J."/>
        </authorList>
    </citation>
    <scope>NUCLEOTIDE SEQUENCE [LARGE SCALE GENOMIC DNA]</scope>
    <source>
        <strain evidence="2">ATCC 42132</strain>
    </source>
</reference>